<comment type="function">
    <text evidence="1">Histones H1 are necessary for the condensation of nucleosome chains into higher-order structures.</text>
</comment>
<dbReference type="Proteomes" id="UP000694867">
    <property type="component" value="Unplaced"/>
</dbReference>
<evidence type="ECO:0000256" key="5">
    <source>
        <dbReference type="ARBA" id="ARBA00023125"/>
    </source>
</evidence>
<dbReference type="PANTHER" id="PTHR11467">
    <property type="entry name" value="HISTONE H1"/>
    <property type="match status" value="1"/>
</dbReference>
<evidence type="ECO:0000259" key="9">
    <source>
        <dbReference type="PROSITE" id="PS51504"/>
    </source>
</evidence>
<feature type="region of interest" description="Disordered" evidence="8">
    <location>
        <begin position="115"/>
        <end position="198"/>
    </location>
</feature>
<feature type="domain" description="H15" evidence="9">
    <location>
        <begin position="29"/>
        <end position="104"/>
    </location>
</feature>
<dbReference type="GO" id="GO:0030527">
    <property type="term" value="F:structural constituent of chromatin"/>
    <property type="evidence" value="ECO:0007669"/>
    <property type="project" value="InterPro"/>
</dbReference>
<dbReference type="PROSITE" id="PS51504">
    <property type="entry name" value="H15"/>
    <property type="match status" value="1"/>
</dbReference>
<dbReference type="InterPro" id="IPR036390">
    <property type="entry name" value="WH_DNA-bd_sf"/>
</dbReference>
<keyword evidence="4 7" id="KW-0158">Chromosome</keyword>
<evidence type="ECO:0000256" key="6">
    <source>
        <dbReference type="ARBA" id="ARBA00023242"/>
    </source>
</evidence>
<feature type="compositionally biased region" description="Basic residues" evidence="8">
    <location>
        <begin position="185"/>
        <end position="198"/>
    </location>
</feature>
<evidence type="ECO:0000313" key="10">
    <source>
        <dbReference type="Proteomes" id="UP000694867"/>
    </source>
</evidence>
<organism evidence="10 11">
    <name type="scientific">Galendromus occidentalis</name>
    <name type="common">western predatory mite</name>
    <dbReference type="NCBI Taxonomy" id="34638"/>
    <lineage>
        <taxon>Eukaryota</taxon>
        <taxon>Metazoa</taxon>
        <taxon>Ecdysozoa</taxon>
        <taxon>Arthropoda</taxon>
        <taxon>Chelicerata</taxon>
        <taxon>Arachnida</taxon>
        <taxon>Acari</taxon>
        <taxon>Parasitiformes</taxon>
        <taxon>Mesostigmata</taxon>
        <taxon>Gamasina</taxon>
        <taxon>Phytoseioidea</taxon>
        <taxon>Phytoseiidae</taxon>
        <taxon>Typhlodrominae</taxon>
        <taxon>Galendromus</taxon>
    </lineage>
</organism>
<dbReference type="GO" id="GO:0045910">
    <property type="term" value="P:negative regulation of DNA recombination"/>
    <property type="evidence" value="ECO:0007669"/>
    <property type="project" value="TreeGrafter"/>
</dbReference>
<evidence type="ECO:0000256" key="8">
    <source>
        <dbReference type="SAM" id="MobiDB-lite"/>
    </source>
</evidence>
<feature type="compositionally biased region" description="Low complexity" evidence="8">
    <location>
        <begin position="1"/>
        <end position="12"/>
    </location>
</feature>
<feature type="compositionally biased region" description="Basic residues" evidence="8">
    <location>
        <begin position="13"/>
        <end position="24"/>
    </location>
</feature>
<dbReference type="InterPro" id="IPR036388">
    <property type="entry name" value="WH-like_DNA-bd_sf"/>
</dbReference>
<dbReference type="GO" id="GO:0003690">
    <property type="term" value="F:double-stranded DNA binding"/>
    <property type="evidence" value="ECO:0007669"/>
    <property type="project" value="TreeGrafter"/>
</dbReference>
<dbReference type="GO" id="GO:0006334">
    <property type="term" value="P:nucleosome assembly"/>
    <property type="evidence" value="ECO:0007669"/>
    <property type="project" value="InterPro"/>
</dbReference>
<dbReference type="GO" id="GO:0031492">
    <property type="term" value="F:nucleosomal DNA binding"/>
    <property type="evidence" value="ECO:0007669"/>
    <property type="project" value="TreeGrafter"/>
</dbReference>
<dbReference type="SUPFAM" id="SSF46785">
    <property type="entry name" value="Winged helix' DNA-binding domain"/>
    <property type="match status" value="1"/>
</dbReference>
<protein>
    <submittedName>
        <fullName evidence="11">Histone H1-delta</fullName>
    </submittedName>
</protein>
<dbReference type="FunFam" id="1.10.10.10:FF:000140">
    <property type="entry name" value="Histone H1.0"/>
    <property type="match status" value="1"/>
</dbReference>
<dbReference type="PANTHER" id="PTHR11467:SF36">
    <property type="entry name" value="HISTONE 24-RELATED"/>
    <property type="match status" value="1"/>
</dbReference>
<keyword evidence="10" id="KW-1185">Reference proteome</keyword>
<dbReference type="Gene3D" id="1.10.10.10">
    <property type="entry name" value="Winged helix-like DNA-binding domain superfamily/Winged helix DNA-binding domain"/>
    <property type="match status" value="1"/>
</dbReference>
<feature type="compositionally biased region" description="Basic residues" evidence="8">
    <location>
        <begin position="158"/>
        <end position="178"/>
    </location>
</feature>
<keyword evidence="5 7" id="KW-0238">DNA-binding</keyword>
<evidence type="ECO:0000256" key="4">
    <source>
        <dbReference type="ARBA" id="ARBA00022454"/>
    </source>
</evidence>
<dbReference type="InterPro" id="IPR005818">
    <property type="entry name" value="Histone_H1/H5_H15"/>
</dbReference>
<comment type="similarity">
    <text evidence="7">Belongs to the histone H1/H5 family.</text>
</comment>
<dbReference type="CDD" id="cd00073">
    <property type="entry name" value="H15"/>
    <property type="match status" value="1"/>
</dbReference>
<dbReference type="GO" id="GO:0005634">
    <property type="term" value="C:nucleus"/>
    <property type="evidence" value="ECO:0007669"/>
    <property type="project" value="UniProtKB-SubCell"/>
</dbReference>
<dbReference type="Pfam" id="PF00538">
    <property type="entry name" value="Linker_histone"/>
    <property type="match status" value="1"/>
</dbReference>
<dbReference type="SMART" id="SM00526">
    <property type="entry name" value="H15"/>
    <property type="match status" value="1"/>
</dbReference>
<dbReference type="KEGG" id="goe:100905789"/>
<proteinExistence type="inferred from homology"/>
<keyword evidence="6 7" id="KW-0539">Nucleus</keyword>
<evidence type="ECO:0000256" key="7">
    <source>
        <dbReference type="RuleBase" id="RU003894"/>
    </source>
</evidence>
<dbReference type="InterPro" id="IPR005819">
    <property type="entry name" value="H1/H5"/>
</dbReference>
<dbReference type="GO" id="GO:0030261">
    <property type="term" value="P:chromosome condensation"/>
    <property type="evidence" value="ECO:0007669"/>
    <property type="project" value="TreeGrafter"/>
</dbReference>
<comment type="subcellular location">
    <subcellularLocation>
        <location evidence="3">Chromosome</location>
    </subcellularLocation>
    <subcellularLocation>
        <location evidence="2 7">Nucleus</location>
    </subcellularLocation>
</comment>
<name>A0AAJ6VZG0_9ACAR</name>
<evidence type="ECO:0000256" key="1">
    <source>
        <dbReference type="ARBA" id="ARBA00002809"/>
    </source>
</evidence>
<feature type="compositionally biased region" description="Basic residues" evidence="8">
    <location>
        <begin position="128"/>
        <end position="150"/>
    </location>
</feature>
<sequence>MSDAAVAVAPKATPKKVKAVKAKPAKTSSHPSYQDMIKEAIETLKERNGSSRQAIQKYLQAHFKTCDDKVSQARLKLALKRGADNGALKRVKGAGASGSFRINVDAKKPVVKKPKAKAATAAKPKAAGVKKVKAAKPKSVKAKTAVKPKKTVAEKKATAKPKVAKKPATPKKVAKPAVKKAATPKAKKPAAKKAVAKK</sequence>
<dbReference type="RefSeq" id="XP_003747110.1">
    <property type="nucleotide sequence ID" value="XM_003747062.2"/>
</dbReference>
<evidence type="ECO:0000313" key="11">
    <source>
        <dbReference type="RefSeq" id="XP_003747110.1"/>
    </source>
</evidence>
<dbReference type="GeneID" id="100905789"/>
<feature type="region of interest" description="Disordered" evidence="8">
    <location>
        <begin position="1"/>
        <end position="33"/>
    </location>
</feature>
<feature type="compositionally biased region" description="Low complexity" evidence="8">
    <location>
        <begin position="117"/>
        <end position="127"/>
    </location>
</feature>
<evidence type="ECO:0000256" key="2">
    <source>
        <dbReference type="ARBA" id="ARBA00004123"/>
    </source>
</evidence>
<dbReference type="PRINTS" id="PR00624">
    <property type="entry name" value="HISTONEH5"/>
</dbReference>
<dbReference type="GO" id="GO:0000786">
    <property type="term" value="C:nucleosome"/>
    <property type="evidence" value="ECO:0007669"/>
    <property type="project" value="InterPro"/>
</dbReference>
<evidence type="ECO:0000256" key="3">
    <source>
        <dbReference type="ARBA" id="ARBA00004286"/>
    </source>
</evidence>
<reference evidence="11" key="1">
    <citation type="submission" date="2025-08" db="UniProtKB">
        <authorList>
            <consortium name="RefSeq"/>
        </authorList>
    </citation>
    <scope>IDENTIFICATION</scope>
</reference>
<gene>
    <name evidence="11" type="primary">LOC100905789</name>
</gene>
<accession>A0AAJ6VZG0</accession>
<dbReference type="AlphaFoldDB" id="A0AAJ6VZG0"/>